<keyword evidence="3" id="KW-1185">Reference proteome</keyword>
<proteinExistence type="predicted"/>
<evidence type="ECO:0000256" key="1">
    <source>
        <dbReference type="SAM" id="MobiDB-lite"/>
    </source>
</evidence>
<dbReference type="PROSITE" id="PS51257">
    <property type="entry name" value="PROKAR_LIPOPROTEIN"/>
    <property type="match status" value="1"/>
</dbReference>
<dbReference type="EnsemblMetazoa" id="ACUA020232-RA">
    <property type="protein sequence ID" value="ACUA020232-PA"/>
    <property type="gene ID" value="ACUA020232"/>
</dbReference>
<dbReference type="VEuPathDB" id="VectorBase:ACUA020232"/>
<sequence length="176" mass="18972">MRLRFGTGGSHQSTSSISCLPKPQTARPRNQLRTLGRTRSLAVHPQPSGIARMPLWGSERAETNSTKPSAGGINVLHSLAAAAPAEPLATALLIAARHISGIDNTKRSIRSWPLSPAGTDRISTTSHTGASNPIDTDTSPRPVMCLSKPHVTMCAEPWQALYSSFRPRPTRTQHIR</sequence>
<name>A0A182MK47_9DIPT</name>
<evidence type="ECO:0000313" key="3">
    <source>
        <dbReference type="Proteomes" id="UP000075883"/>
    </source>
</evidence>
<dbReference type="Proteomes" id="UP000075883">
    <property type="component" value="Unassembled WGS sequence"/>
</dbReference>
<feature type="region of interest" description="Disordered" evidence="1">
    <location>
        <begin position="112"/>
        <end position="141"/>
    </location>
</feature>
<evidence type="ECO:0000313" key="2">
    <source>
        <dbReference type="EnsemblMetazoa" id="ACUA020232-PA"/>
    </source>
</evidence>
<dbReference type="AlphaFoldDB" id="A0A182MK47"/>
<protein>
    <submittedName>
        <fullName evidence="2">Uncharacterized protein</fullName>
    </submittedName>
</protein>
<accession>A0A182MK47</accession>
<feature type="compositionally biased region" description="Polar residues" evidence="1">
    <location>
        <begin position="121"/>
        <end position="139"/>
    </location>
</feature>
<reference evidence="2" key="2">
    <citation type="submission" date="2020-05" db="UniProtKB">
        <authorList>
            <consortium name="EnsemblMetazoa"/>
        </authorList>
    </citation>
    <scope>IDENTIFICATION</scope>
    <source>
        <strain evidence="2">A-37</strain>
    </source>
</reference>
<dbReference type="EMBL" id="AXCM01008123">
    <property type="status" value="NOT_ANNOTATED_CDS"/>
    <property type="molecule type" value="Genomic_DNA"/>
</dbReference>
<organism evidence="2 3">
    <name type="scientific">Anopheles culicifacies</name>
    <dbReference type="NCBI Taxonomy" id="139723"/>
    <lineage>
        <taxon>Eukaryota</taxon>
        <taxon>Metazoa</taxon>
        <taxon>Ecdysozoa</taxon>
        <taxon>Arthropoda</taxon>
        <taxon>Hexapoda</taxon>
        <taxon>Insecta</taxon>
        <taxon>Pterygota</taxon>
        <taxon>Neoptera</taxon>
        <taxon>Endopterygota</taxon>
        <taxon>Diptera</taxon>
        <taxon>Nematocera</taxon>
        <taxon>Culicoidea</taxon>
        <taxon>Culicidae</taxon>
        <taxon>Anophelinae</taxon>
        <taxon>Anopheles</taxon>
        <taxon>culicifacies species complex</taxon>
    </lineage>
</organism>
<reference evidence="3" key="1">
    <citation type="submission" date="2013-09" db="EMBL/GenBank/DDBJ databases">
        <title>The Genome Sequence of Anopheles culicifacies species A.</title>
        <authorList>
            <consortium name="The Broad Institute Genomics Platform"/>
            <person name="Neafsey D.E."/>
            <person name="Besansky N."/>
            <person name="Howell P."/>
            <person name="Walton C."/>
            <person name="Young S.K."/>
            <person name="Zeng Q."/>
            <person name="Gargeya S."/>
            <person name="Fitzgerald M."/>
            <person name="Haas B."/>
            <person name="Abouelleil A."/>
            <person name="Allen A.W."/>
            <person name="Alvarado L."/>
            <person name="Arachchi H.M."/>
            <person name="Berlin A.M."/>
            <person name="Chapman S.B."/>
            <person name="Gainer-Dewar J."/>
            <person name="Goldberg J."/>
            <person name="Griggs A."/>
            <person name="Gujja S."/>
            <person name="Hansen M."/>
            <person name="Howarth C."/>
            <person name="Imamovic A."/>
            <person name="Ireland A."/>
            <person name="Larimer J."/>
            <person name="McCowan C."/>
            <person name="Murphy C."/>
            <person name="Pearson M."/>
            <person name="Poon T.W."/>
            <person name="Priest M."/>
            <person name="Roberts A."/>
            <person name="Saif S."/>
            <person name="Shea T."/>
            <person name="Sisk P."/>
            <person name="Sykes S."/>
            <person name="Wortman J."/>
            <person name="Nusbaum C."/>
            <person name="Birren B."/>
        </authorList>
    </citation>
    <scope>NUCLEOTIDE SEQUENCE [LARGE SCALE GENOMIC DNA]</scope>
    <source>
        <strain evidence="3">A-37</strain>
    </source>
</reference>
<feature type="region of interest" description="Disordered" evidence="1">
    <location>
        <begin position="1"/>
        <end position="30"/>
    </location>
</feature>